<reference evidence="1" key="1">
    <citation type="submission" date="2020-11" db="EMBL/GenBank/DDBJ databases">
        <title>Complete genome sequence of a novel pathogenic Methylobacterium strain isolated from rice in Vietnam.</title>
        <authorList>
            <person name="Lai K."/>
            <person name="Okazaki S."/>
            <person name="Higashi K."/>
            <person name="Mori H."/>
            <person name="Toyoda A."/>
            <person name="Kurokawa K."/>
        </authorList>
    </citation>
    <scope>NUCLEOTIDE SEQUENCE</scope>
    <source>
        <strain evidence="1">VL1</strain>
        <plasmid evidence="1">pVL1_1</plasmid>
    </source>
</reference>
<organism evidence="1 2">
    <name type="scientific">Methylobacterium indicum</name>
    <dbReference type="NCBI Taxonomy" id="1775910"/>
    <lineage>
        <taxon>Bacteria</taxon>
        <taxon>Pseudomonadati</taxon>
        <taxon>Pseudomonadota</taxon>
        <taxon>Alphaproteobacteria</taxon>
        <taxon>Hyphomicrobiales</taxon>
        <taxon>Methylobacteriaceae</taxon>
        <taxon>Methylobacterium</taxon>
    </lineage>
</organism>
<dbReference type="EMBL" id="AP024146">
    <property type="protein sequence ID" value="BCM87605.1"/>
    <property type="molecule type" value="Genomic_DNA"/>
</dbReference>
<proteinExistence type="predicted"/>
<gene>
    <name evidence="1" type="ORF">mvi_60660</name>
</gene>
<name>A0A8H9CAM6_9HYPH</name>
<sequence length="74" mass="8583">MNRTIKDATVKVFHYDDLQSLKAHVLAFVTAYNFAKHLKALCGKTPFQTICQAWAKDPDRFKIDPHHLIPRPYT</sequence>
<protein>
    <recommendedName>
        <fullName evidence="3">Integrase</fullName>
    </recommendedName>
</protein>
<accession>A0A8H9CAM6</accession>
<evidence type="ECO:0000313" key="2">
    <source>
        <dbReference type="Proteomes" id="UP000663508"/>
    </source>
</evidence>
<dbReference type="KEGG" id="mind:mvi_60660"/>
<dbReference type="AlphaFoldDB" id="A0A8H9CAM6"/>
<keyword evidence="1" id="KW-0614">Plasmid</keyword>
<evidence type="ECO:0008006" key="3">
    <source>
        <dbReference type="Google" id="ProtNLM"/>
    </source>
</evidence>
<geneLocation type="plasmid" evidence="1 2">
    <name>pVL1_1</name>
</geneLocation>
<evidence type="ECO:0000313" key="1">
    <source>
        <dbReference type="EMBL" id="BCM87605.1"/>
    </source>
</evidence>
<dbReference type="Proteomes" id="UP000663508">
    <property type="component" value="Plasmid pVL1_1"/>
</dbReference>